<evidence type="ECO:0000313" key="2">
    <source>
        <dbReference type="Proteomes" id="UP001057452"/>
    </source>
</evidence>
<feature type="non-terminal residue" evidence="1">
    <location>
        <position position="68"/>
    </location>
</feature>
<protein>
    <submittedName>
        <fullName evidence="1">Uncharacterized protein</fullName>
    </submittedName>
</protein>
<organism evidence="1 2">
    <name type="scientific">Chaenocephalus aceratus</name>
    <name type="common">Blackfin icefish</name>
    <name type="synonym">Chaenichthys aceratus</name>
    <dbReference type="NCBI Taxonomy" id="36190"/>
    <lineage>
        <taxon>Eukaryota</taxon>
        <taxon>Metazoa</taxon>
        <taxon>Chordata</taxon>
        <taxon>Craniata</taxon>
        <taxon>Vertebrata</taxon>
        <taxon>Euteleostomi</taxon>
        <taxon>Actinopterygii</taxon>
        <taxon>Neopterygii</taxon>
        <taxon>Teleostei</taxon>
        <taxon>Neoteleostei</taxon>
        <taxon>Acanthomorphata</taxon>
        <taxon>Eupercaria</taxon>
        <taxon>Perciformes</taxon>
        <taxon>Notothenioidei</taxon>
        <taxon>Channichthyidae</taxon>
        <taxon>Chaenocephalus</taxon>
    </lineage>
</organism>
<comment type="caution">
    <text evidence="1">The sequence shown here is derived from an EMBL/GenBank/DDBJ whole genome shotgun (WGS) entry which is preliminary data.</text>
</comment>
<name>A0ACB9VPV6_CHAAC</name>
<dbReference type="EMBL" id="CM043808">
    <property type="protein sequence ID" value="KAI4801839.1"/>
    <property type="molecule type" value="Genomic_DNA"/>
</dbReference>
<proteinExistence type="predicted"/>
<dbReference type="Proteomes" id="UP001057452">
    <property type="component" value="Chromosome 24"/>
</dbReference>
<sequence>DSESADRSGSPGTGLWAVTTDTQTNQELSLKQYQLDGVTGDEKQDSETPGVCGPINNVSVEEATLHMK</sequence>
<feature type="non-terminal residue" evidence="1">
    <location>
        <position position="1"/>
    </location>
</feature>
<gene>
    <name evidence="1" type="ORF">KUCAC02_019710</name>
</gene>
<reference evidence="1" key="1">
    <citation type="submission" date="2022-05" db="EMBL/GenBank/DDBJ databases">
        <title>Chromosome-level genome of Chaenocephalus aceratus.</title>
        <authorList>
            <person name="Park H."/>
        </authorList>
    </citation>
    <scope>NUCLEOTIDE SEQUENCE</scope>
    <source>
        <strain evidence="1">KU_202001</strain>
    </source>
</reference>
<evidence type="ECO:0000313" key="1">
    <source>
        <dbReference type="EMBL" id="KAI4801839.1"/>
    </source>
</evidence>
<keyword evidence="2" id="KW-1185">Reference proteome</keyword>
<accession>A0ACB9VPV6</accession>